<evidence type="ECO:0000313" key="2">
    <source>
        <dbReference type="EMBL" id="MDI5950840.1"/>
    </source>
</evidence>
<evidence type="ECO:0000256" key="1">
    <source>
        <dbReference type="SAM" id="SignalP"/>
    </source>
</evidence>
<dbReference type="AlphaFoldDB" id="A0AAW6TTU8"/>
<proteinExistence type="predicted"/>
<dbReference type="EMBL" id="JASCRY010000004">
    <property type="protein sequence ID" value="MDI5950840.1"/>
    <property type="molecule type" value="Genomic_DNA"/>
</dbReference>
<protein>
    <submittedName>
        <fullName evidence="2">Uncharacterized protein</fullName>
    </submittedName>
</protein>
<dbReference type="Pfam" id="PF20559">
    <property type="entry name" value="DUF6770"/>
    <property type="match status" value="1"/>
</dbReference>
<sequence length="515" mass="58655">MKRISTLLLISFVANLTFAQEKKINEVNTFKVKNSGAILNKEKDVDGYYFFYELDKLKKGDREFAIQVLDKNLVEVAKKTYIDNKNTFLMKSSFNNQGIMFAMANFKEKKISLLSYDKKVNQLPTIDIPLESKEIRYIQYMQQTGDFNIIFPVENKGFIFNKFEDNKKIGYSLKYYPTDGGKSWEYNSPDDSKEMLAINPIEVNDKVIVALETSKPGLLSRKLTLKTKIIDVNTGVLLYEKEYSKNSKPRLINNAFLDKDNNVVLMGEYFKEGDNIIDDKSLGLFTEVVDLSGKTLKENFTSWKEDVAKIAKVSGNYIEDKGYIYFHNIARTKNNEYYAIGEFYKRTASAGGIALTTLSLLGGGGGGASVTQLTITNSVVFKFNSDFKLTGIQEFEKGKSRAPSLSDFGSPQLNAHALKAYGAFDYEYTQLDKTNDRFYACFIDYERLKGEKNKSAFKTIICDNGQLSEDKIYLKSDNNNTDFRVLPAKVGNVLLLEYDKKLKEINIHLEKINIK</sequence>
<keyword evidence="3" id="KW-1185">Reference proteome</keyword>
<dbReference type="InterPro" id="IPR046661">
    <property type="entry name" value="DUF6770"/>
</dbReference>
<dbReference type="Proteomes" id="UP001228643">
    <property type="component" value="Unassembled WGS sequence"/>
</dbReference>
<gene>
    <name evidence="2" type="ORF">QLS97_14370</name>
</gene>
<feature type="chain" id="PRO_5043532276" evidence="1">
    <location>
        <begin position="20"/>
        <end position="515"/>
    </location>
</feature>
<name>A0AAW6TTU8_9FLAO</name>
<comment type="caution">
    <text evidence="2">The sequence shown here is derived from an EMBL/GenBank/DDBJ whole genome shotgun (WGS) entry which is preliminary data.</text>
</comment>
<dbReference type="RefSeq" id="WP_282717598.1">
    <property type="nucleotide sequence ID" value="NZ_JASCRV010000009.1"/>
</dbReference>
<reference evidence="2 3" key="1">
    <citation type="submission" date="2023-04" db="EMBL/GenBank/DDBJ databases">
        <title>Two novel species of Flavobacterium.</title>
        <authorList>
            <person name="Liu Q."/>
            <person name="Xin Y.-H."/>
        </authorList>
    </citation>
    <scope>NUCLEOTIDE SEQUENCE [LARGE SCALE GENOMIC DNA]</scope>
    <source>
        <strain evidence="2 3">LB2P87</strain>
    </source>
</reference>
<organism evidence="2 3">
    <name type="scientific">Flavobacterium yafengii</name>
    <dbReference type="NCBI Taxonomy" id="3041253"/>
    <lineage>
        <taxon>Bacteria</taxon>
        <taxon>Pseudomonadati</taxon>
        <taxon>Bacteroidota</taxon>
        <taxon>Flavobacteriia</taxon>
        <taxon>Flavobacteriales</taxon>
        <taxon>Flavobacteriaceae</taxon>
        <taxon>Flavobacterium</taxon>
    </lineage>
</organism>
<accession>A0AAW6TTU8</accession>
<evidence type="ECO:0000313" key="3">
    <source>
        <dbReference type="Proteomes" id="UP001228643"/>
    </source>
</evidence>
<keyword evidence="1" id="KW-0732">Signal</keyword>
<feature type="signal peptide" evidence="1">
    <location>
        <begin position="1"/>
        <end position="19"/>
    </location>
</feature>